<dbReference type="InterPro" id="IPR011042">
    <property type="entry name" value="6-blade_b-propeller_TolB-like"/>
</dbReference>
<dbReference type="SUPFAM" id="SSF50952">
    <property type="entry name" value="Soluble quinoprotein glucose dehydrogenase"/>
    <property type="match status" value="1"/>
</dbReference>
<evidence type="ECO:0000259" key="2">
    <source>
        <dbReference type="Pfam" id="PF07995"/>
    </source>
</evidence>
<dbReference type="PANTHER" id="PTHR19328:SF13">
    <property type="entry name" value="HIPL1 PROTEIN"/>
    <property type="match status" value="1"/>
</dbReference>
<dbReference type="InterPro" id="IPR011041">
    <property type="entry name" value="Quinoprot_gluc/sorb_DH_b-prop"/>
</dbReference>
<reference evidence="3 4" key="1">
    <citation type="submission" date="2020-04" db="EMBL/GenBank/DDBJ databases">
        <authorList>
            <person name="Klaysubun C."/>
            <person name="Duangmal K."/>
            <person name="Lipun K."/>
        </authorList>
    </citation>
    <scope>NUCLEOTIDE SEQUENCE [LARGE SCALE GENOMIC DNA]</scope>
    <source>
        <strain evidence="3 4">JCM 11839</strain>
    </source>
</reference>
<dbReference type="InterPro" id="IPR012938">
    <property type="entry name" value="Glc/Sorbosone_DH"/>
</dbReference>
<sequence length="406" mass="40859">MSGRRGGGHRSRAAHPVPHSLGRVGGRVRRAAATALLGLLLAGCATFPDQGPREWREQVEGAGELGGPPVVPEPSQPPAPPPGGSAGQPGSPQPPGGCVDPDPQVVATCLEPVGAIAVLPDGRSALVAERATGRVLRVQRGSDPVLVTTVPVDASGGGGLTGLVLSPSYKEDQLVYAYATTREDNRVLRIAPGEAPKPVLTGIPRGPRNNGGALGVDVDGSLLVATGDAGGDPAVPGSLAGKLLRIDTLGRPAEGNPDPGSRVLSSGLRAPAGICTDPVTTMAWVTDRTGTQDVLHLVVPGPLPAPAWTWPDRPGVAGCVAQPGMVAIALTGAAALFVLHPGENAVFTGTPEKMLTGTYGRLSAAALAPDGLLWLGTVNKAGGAPVPSDDRVIRIQPPSGGGESRT</sequence>
<gene>
    <name evidence="3" type="ORF">HF577_04445</name>
</gene>
<dbReference type="Gene3D" id="2.120.10.30">
    <property type="entry name" value="TolB, C-terminal domain"/>
    <property type="match status" value="1"/>
</dbReference>
<feature type="compositionally biased region" description="Pro residues" evidence="1">
    <location>
        <begin position="69"/>
        <end position="83"/>
    </location>
</feature>
<name>A0ABX1RAX4_9PSEU</name>
<feature type="domain" description="Glucose/Sorbosone dehydrogenase" evidence="2">
    <location>
        <begin position="115"/>
        <end position="288"/>
    </location>
</feature>
<comment type="caution">
    <text evidence="3">The sequence shown here is derived from an EMBL/GenBank/DDBJ whole genome shotgun (WGS) entry which is preliminary data.</text>
</comment>
<keyword evidence="4" id="KW-1185">Reference proteome</keyword>
<evidence type="ECO:0000256" key="1">
    <source>
        <dbReference type="SAM" id="MobiDB-lite"/>
    </source>
</evidence>
<dbReference type="EMBL" id="JAAXKY010000007">
    <property type="protein sequence ID" value="NMH76358.1"/>
    <property type="molecule type" value="Genomic_DNA"/>
</dbReference>
<feature type="region of interest" description="Disordered" evidence="1">
    <location>
        <begin position="59"/>
        <end position="103"/>
    </location>
</feature>
<dbReference type="Proteomes" id="UP001296706">
    <property type="component" value="Unassembled WGS sequence"/>
</dbReference>
<protein>
    <submittedName>
        <fullName evidence="3">Glucose dehydrogenase</fullName>
    </submittedName>
</protein>
<feature type="region of interest" description="Disordered" evidence="1">
    <location>
        <begin position="386"/>
        <end position="406"/>
    </location>
</feature>
<proteinExistence type="predicted"/>
<evidence type="ECO:0000313" key="4">
    <source>
        <dbReference type="Proteomes" id="UP001296706"/>
    </source>
</evidence>
<dbReference type="PANTHER" id="PTHR19328">
    <property type="entry name" value="HEDGEHOG-INTERACTING PROTEIN"/>
    <property type="match status" value="1"/>
</dbReference>
<evidence type="ECO:0000313" key="3">
    <source>
        <dbReference type="EMBL" id="NMH76358.1"/>
    </source>
</evidence>
<dbReference type="Pfam" id="PF07995">
    <property type="entry name" value="GSDH"/>
    <property type="match status" value="1"/>
</dbReference>
<feature type="region of interest" description="Disordered" evidence="1">
    <location>
        <begin position="1"/>
        <end position="22"/>
    </location>
</feature>
<accession>A0ABX1RAX4</accession>
<feature type="compositionally biased region" description="Basic residues" evidence="1">
    <location>
        <begin position="1"/>
        <end position="13"/>
    </location>
</feature>
<organism evidence="3 4">
    <name type="scientific">Pseudonocardia xinjiangensis</name>
    <dbReference type="NCBI Taxonomy" id="75289"/>
    <lineage>
        <taxon>Bacteria</taxon>
        <taxon>Bacillati</taxon>
        <taxon>Actinomycetota</taxon>
        <taxon>Actinomycetes</taxon>
        <taxon>Pseudonocardiales</taxon>
        <taxon>Pseudonocardiaceae</taxon>
        <taxon>Pseudonocardia</taxon>
    </lineage>
</organism>